<gene>
    <name evidence="2" type="ORF">LL14B4_10145</name>
</gene>
<feature type="coiled-coil region" evidence="1">
    <location>
        <begin position="328"/>
        <end position="362"/>
    </location>
</feature>
<organism evidence="2 3">
    <name type="scientific">Lactococcus lactis subsp. lactis</name>
    <name type="common">Streptococcus lactis</name>
    <dbReference type="NCBI Taxonomy" id="1360"/>
    <lineage>
        <taxon>Bacteria</taxon>
        <taxon>Bacillati</taxon>
        <taxon>Bacillota</taxon>
        <taxon>Bacilli</taxon>
        <taxon>Lactobacillales</taxon>
        <taxon>Streptococcaceae</taxon>
        <taxon>Lactococcus</taxon>
    </lineage>
</organism>
<reference evidence="2 3" key="1">
    <citation type="submission" date="2018-03" db="EMBL/GenBank/DDBJ databases">
        <title>Genome sequence of Lactococcus lactis strain 14B4 from almond drupe.</title>
        <authorList>
            <person name="Tran T.D."/>
            <person name="McGarvey J.A."/>
            <person name="Huynh S."/>
            <person name="Parker C.T."/>
        </authorList>
    </citation>
    <scope>NUCLEOTIDE SEQUENCE [LARGE SCALE GENOMIC DNA]</scope>
    <source>
        <strain evidence="2 3">14B4</strain>
    </source>
</reference>
<dbReference type="GeneID" id="89634140"/>
<proteinExistence type="predicted"/>
<dbReference type="Proteomes" id="UP000245919">
    <property type="component" value="Chromosome"/>
</dbReference>
<sequence>MPLFNQTKNFILSQTPQISGLFAQASKQTKKNSKVFSSASELEKQLPKKGGVSLICDLTQSDSILFENFLSLFNQNENKIQTCIILLSDEHSGENQAFFDKVLNSGSFDLIFNGDDLSLNDFEKIVTQSESVQQEEADVKIQFPVYYKNKEKDNEAEQGDKATKVEVEKNNEVSVSHVENNVLERPVHEYEAIIDEKNQQIVQLQTYSKEQEAFMDNAESEIKSLKAQLEEQNKNEDHLLLEKERDSLLQEVAKLKNELSENSVYEESVKELKLKVNTLQQEKNSFKQRAEKAEAMCNMDSSEASIVEIVSTMRHLSDILTKSGQRLDNKAGKEVKQLKKQVTQLETEKEATDQIKDNLRKLLV</sequence>
<feature type="coiled-coil region" evidence="1">
    <location>
        <begin position="208"/>
        <end position="296"/>
    </location>
</feature>
<dbReference type="RefSeq" id="WP_109991202.1">
    <property type="nucleotide sequence ID" value="NZ_CP028160.1"/>
</dbReference>
<dbReference type="AlphaFoldDB" id="A0A2Z3KQA1"/>
<name>A0A2Z3KQA1_LACLL</name>
<evidence type="ECO:0000313" key="2">
    <source>
        <dbReference type="EMBL" id="AWN66513.1"/>
    </source>
</evidence>
<evidence type="ECO:0000256" key="1">
    <source>
        <dbReference type="SAM" id="Coils"/>
    </source>
</evidence>
<evidence type="ECO:0000313" key="3">
    <source>
        <dbReference type="Proteomes" id="UP000245919"/>
    </source>
</evidence>
<accession>A0A2Z3KQA1</accession>
<protein>
    <submittedName>
        <fullName evidence="2">Uncharacterized protein</fullName>
    </submittedName>
</protein>
<keyword evidence="1" id="KW-0175">Coiled coil</keyword>
<dbReference type="EMBL" id="CP028160">
    <property type="protein sequence ID" value="AWN66513.1"/>
    <property type="molecule type" value="Genomic_DNA"/>
</dbReference>